<keyword evidence="5" id="KW-0190">Covalent protein-DNA linkage</keyword>
<keyword evidence="11" id="KW-1185">Reference proteome</keyword>
<dbReference type="GO" id="GO:0003697">
    <property type="term" value="F:single-stranded DNA binding"/>
    <property type="evidence" value="ECO:0007669"/>
    <property type="project" value="InterPro"/>
</dbReference>
<dbReference type="GO" id="GO:0106300">
    <property type="term" value="P:protein-DNA covalent cross-linking repair"/>
    <property type="evidence" value="ECO:0007669"/>
    <property type="project" value="InterPro"/>
</dbReference>
<protein>
    <recommendedName>
        <fullName evidence="8">Abasic site processing protein</fullName>
        <ecNumber evidence="8">3.4.-.-</ecNumber>
    </recommendedName>
</protein>
<dbReference type="Pfam" id="PF02586">
    <property type="entry name" value="SRAP"/>
    <property type="match status" value="1"/>
</dbReference>
<organism evidence="10 11">
    <name type="scientific">Rhizobium leucaenae</name>
    <dbReference type="NCBI Taxonomy" id="29450"/>
    <lineage>
        <taxon>Bacteria</taxon>
        <taxon>Pseudomonadati</taxon>
        <taxon>Pseudomonadota</taxon>
        <taxon>Alphaproteobacteria</taxon>
        <taxon>Hyphomicrobiales</taxon>
        <taxon>Rhizobiaceae</taxon>
        <taxon>Rhizobium/Agrobacterium group</taxon>
        <taxon>Rhizobium</taxon>
    </lineage>
</organism>
<dbReference type="EMBL" id="JACIIG010000012">
    <property type="protein sequence ID" value="MBB4570251.1"/>
    <property type="molecule type" value="Genomic_DNA"/>
</dbReference>
<sequence length="241" mass="27142">MRELLGYLEHEDFPARFNIAPTQPILVVVSGDRQERGSNLPDRRALLVRWGFTPAWVKDPKEFPLLINARAETVIGKASFRAAMRHRRILIPASGFYEWHRPSKESGEKSQAYWIRPRHGGVIAFAGLMETWSSADGSEVDTAAILTTSANRTMRPIHDRMPVVIKPEDFAHWLDCKTQEPREVLDLMGPVQEDFFEAIPVSERVNKVANMGPELQVAITIEPPAKPSKKPDPSDGQLSLL</sequence>
<dbReference type="Proteomes" id="UP000543836">
    <property type="component" value="Unassembled WGS sequence"/>
</dbReference>
<evidence type="ECO:0000256" key="8">
    <source>
        <dbReference type="RuleBase" id="RU364100"/>
    </source>
</evidence>
<keyword evidence="2 8" id="KW-0645">Protease</keyword>
<dbReference type="PANTHER" id="PTHR13604:SF0">
    <property type="entry name" value="ABASIC SITE PROCESSING PROTEIN HMCES"/>
    <property type="match status" value="1"/>
</dbReference>
<dbReference type="EC" id="3.4.-.-" evidence="8"/>
<evidence type="ECO:0000256" key="7">
    <source>
        <dbReference type="ARBA" id="ARBA00023239"/>
    </source>
</evidence>
<accession>A0A7W6ZWW1</accession>
<gene>
    <name evidence="10" type="ORF">GGE60_004387</name>
</gene>
<evidence type="ECO:0000313" key="10">
    <source>
        <dbReference type="EMBL" id="MBB4570251.1"/>
    </source>
</evidence>
<dbReference type="PANTHER" id="PTHR13604">
    <property type="entry name" value="DC12-RELATED"/>
    <property type="match status" value="1"/>
</dbReference>
<keyword evidence="7" id="KW-0456">Lyase</keyword>
<keyword evidence="4 8" id="KW-0378">Hydrolase</keyword>
<evidence type="ECO:0000256" key="1">
    <source>
        <dbReference type="ARBA" id="ARBA00008136"/>
    </source>
</evidence>
<dbReference type="InterPro" id="IPR003738">
    <property type="entry name" value="SRAP"/>
</dbReference>
<dbReference type="GO" id="GO:0016829">
    <property type="term" value="F:lyase activity"/>
    <property type="evidence" value="ECO:0007669"/>
    <property type="project" value="UniProtKB-KW"/>
</dbReference>
<reference evidence="10 11" key="1">
    <citation type="submission" date="2020-08" db="EMBL/GenBank/DDBJ databases">
        <title>Genomic Encyclopedia of Type Strains, Phase IV (KMG-V): Genome sequencing to study the core and pangenomes of soil and plant-associated prokaryotes.</title>
        <authorList>
            <person name="Whitman W."/>
        </authorList>
    </citation>
    <scope>NUCLEOTIDE SEQUENCE [LARGE SCALE GENOMIC DNA]</scope>
    <source>
        <strain evidence="10 11">SEMIA 492</strain>
    </source>
</reference>
<comment type="caution">
    <text evidence="10">The sequence shown here is derived from an EMBL/GenBank/DDBJ whole genome shotgun (WGS) entry which is preliminary data.</text>
</comment>
<evidence type="ECO:0000256" key="5">
    <source>
        <dbReference type="ARBA" id="ARBA00023124"/>
    </source>
</evidence>
<name>A0A7W6ZWW1_9HYPH</name>
<dbReference type="GO" id="GO:0006508">
    <property type="term" value="P:proteolysis"/>
    <property type="evidence" value="ECO:0007669"/>
    <property type="project" value="UniProtKB-KW"/>
</dbReference>
<evidence type="ECO:0000313" key="11">
    <source>
        <dbReference type="Proteomes" id="UP000543836"/>
    </source>
</evidence>
<comment type="similarity">
    <text evidence="1 8">Belongs to the SOS response-associated peptidase family.</text>
</comment>
<keyword evidence="6" id="KW-0238">DNA-binding</keyword>
<evidence type="ECO:0000256" key="3">
    <source>
        <dbReference type="ARBA" id="ARBA00022763"/>
    </source>
</evidence>
<feature type="region of interest" description="Disordered" evidence="9">
    <location>
        <begin position="220"/>
        <end position="241"/>
    </location>
</feature>
<evidence type="ECO:0000256" key="2">
    <source>
        <dbReference type="ARBA" id="ARBA00022670"/>
    </source>
</evidence>
<dbReference type="SUPFAM" id="SSF143081">
    <property type="entry name" value="BB1717-like"/>
    <property type="match status" value="1"/>
</dbReference>
<dbReference type="AlphaFoldDB" id="A0A7W6ZWW1"/>
<evidence type="ECO:0000256" key="6">
    <source>
        <dbReference type="ARBA" id="ARBA00023125"/>
    </source>
</evidence>
<dbReference type="GO" id="GO:0008233">
    <property type="term" value="F:peptidase activity"/>
    <property type="evidence" value="ECO:0007669"/>
    <property type="project" value="UniProtKB-KW"/>
</dbReference>
<dbReference type="InterPro" id="IPR036590">
    <property type="entry name" value="SRAP-like"/>
</dbReference>
<dbReference type="Gene3D" id="3.90.1680.10">
    <property type="entry name" value="SOS response associated peptidase-like"/>
    <property type="match status" value="1"/>
</dbReference>
<proteinExistence type="inferred from homology"/>
<evidence type="ECO:0000256" key="9">
    <source>
        <dbReference type="SAM" id="MobiDB-lite"/>
    </source>
</evidence>
<evidence type="ECO:0000256" key="4">
    <source>
        <dbReference type="ARBA" id="ARBA00022801"/>
    </source>
</evidence>
<keyword evidence="3" id="KW-0227">DNA damage</keyword>